<evidence type="ECO:0000256" key="7">
    <source>
        <dbReference type="SAM" id="Phobius"/>
    </source>
</evidence>
<organism evidence="9 10">
    <name type="scientific">Candidatus Daviesbacteria bacterium GW2011_GWA1_42_6</name>
    <dbReference type="NCBI Taxonomy" id="1618420"/>
    <lineage>
        <taxon>Bacteria</taxon>
        <taxon>Candidatus Daviesiibacteriota</taxon>
    </lineage>
</organism>
<feature type="transmembrane region" description="Helical" evidence="7">
    <location>
        <begin position="137"/>
        <end position="156"/>
    </location>
</feature>
<name>A0A0G1AUJ8_9BACT</name>
<feature type="transmembrane region" description="Helical" evidence="7">
    <location>
        <begin position="73"/>
        <end position="92"/>
    </location>
</feature>
<feature type="transmembrane region" description="Helical" evidence="7">
    <location>
        <begin position="7"/>
        <end position="29"/>
    </location>
</feature>
<dbReference type="EMBL" id="LCEB01000018">
    <property type="protein sequence ID" value="KKS64780.1"/>
    <property type="molecule type" value="Genomic_DNA"/>
</dbReference>
<evidence type="ECO:0000256" key="4">
    <source>
        <dbReference type="ARBA" id="ARBA00023136"/>
    </source>
</evidence>
<evidence type="ECO:0000256" key="1">
    <source>
        <dbReference type="ARBA" id="ARBA00004141"/>
    </source>
</evidence>
<keyword evidence="2 7" id="KW-0812">Transmembrane</keyword>
<comment type="subcellular location">
    <subcellularLocation>
        <location evidence="1">Membrane</location>
        <topology evidence="1">Multi-pass membrane protein</topology>
    </subcellularLocation>
</comment>
<feature type="transmembrane region" description="Helical" evidence="7">
    <location>
        <begin position="464"/>
        <end position="488"/>
    </location>
</feature>
<feature type="transmembrane region" description="Helical" evidence="7">
    <location>
        <begin position="176"/>
        <end position="198"/>
    </location>
</feature>
<evidence type="ECO:0000256" key="3">
    <source>
        <dbReference type="ARBA" id="ARBA00022989"/>
    </source>
</evidence>
<dbReference type="SUPFAM" id="SSF48452">
    <property type="entry name" value="TPR-like"/>
    <property type="match status" value="1"/>
</dbReference>
<dbReference type="InterPro" id="IPR019734">
    <property type="entry name" value="TPR_rpt"/>
</dbReference>
<dbReference type="Pfam" id="PF04932">
    <property type="entry name" value="Wzy_C"/>
    <property type="match status" value="1"/>
</dbReference>
<dbReference type="Gene3D" id="1.25.40.10">
    <property type="entry name" value="Tetratricopeptide repeat domain"/>
    <property type="match status" value="1"/>
</dbReference>
<keyword evidence="5" id="KW-0802">TPR repeat</keyword>
<feature type="domain" description="O-antigen ligase-related" evidence="8">
    <location>
        <begin position="228"/>
        <end position="380"/>
    </location>
</feature>
<keyword evidence="4 7" id="KW-0472">Membrane</keyword>
<feature type="transmembrane region" description="Helical" evidence="7">
    <location>
        <begin position="425"/>
        <end position="443"/>
    </location>
</feature>
<accession>A0A0G1AUJ8</accession>
<evidence type="ECO:0000313" key="10">
    <source>
        <dbReference type="Proteomes" id="UP000034135"/>
    </source>
</evidence>
<feature type="transmembrane region" description="Helical" evidence="7">
    <location>
        <begin position="104"/>
        <end position="125"/>
    </location>
</feature>
<feature type="transmembrane region" description="Helical" evidence="7">
    <location>
        <begin position="364"/>
        <end position="389"/>
    </location>
</feature>
<feature type="transmembrane region" description="Helical" evidence="7">
    <location>
        <begin position="401"/>
        <end position="419"/>
    </location>
</feature>
<dbReference type="InterPro" id="IPR007016">
    <property type="entry name" value="O-antigen_ligase-rel_domated"/>
</dbReference>
<comment type="caution">
    <text evidence="9">The sequence shown here is derived from an EMBL/GenBank/DDBJ whole genome shotgun (WGS) entry which is preliminary data.</text>
</comment>
<feature type="transmembrane region" description="Helical" evidence="7">
    <location>
        <begin position="41"/>
        <end position="61"/>
    </location>
</feature>
<dbReference type="Pfam" id="PF13414">
    <property type="entry name" value="TPR_11"/>
    <property type="match status" value="1"/>
</dbReference>
<evidence type="ECO:0000259" key="8">
    <source>
        <dbReference type="Pfam" id="PF04932"/>
    </source>
</evidence>
<evidence type="ECO:0000313" key="9">
    <source>
        <dbReference type="EMBL" id="KKS64780.1"/>
    </source>
</evidence>
<keyword evidence="3 7" id="KW-1133">Transmembrane helix</keyword>
<dbReference type="PANTHER" id="PTHR37422:SF13">
    <property type="entry name" value="LIPOPOLYSACCHARIDE BIOSYNTHESIS PROTEIN PA4999-RELATED"/>
    <property type="match status" value="1"/>
</dbReference>
<dbReference type="AlphaFoldDB" id="A0A0G1AUJ8"/>
<gene>
    <name evidence="9" type="ORF">UV33_C0018G0004</name>
</gene>
<dbReference type="PROSITE" id="PS50005">
    <property type="entry name" value="TPR"/>
    <property type="match status" value="1"/>
</dbReference>
<sequence length="765" mass="82308">MNGKITAWINIIFQFGVLALVVATPFLFWNITSEFYEIPKLIFFLLATVVLLILWATRWVVEGKVTLTRTPLDLPLLLLLIVFIISTFFAAARPIAIFGNLPRIHGGLATFAVYIISYFVLVSNLKTVNIVGHIVKISLFSGVVLSILSFLSYAGINYLTLPFTAGLNFTPTGSTFTTTALLTLLLPFPLIAILQGTGNEILGGMEYLTEGGGAKFKTILNKIALTAILVLFAAAIALTGSVATFVAAVAVYALALFATSPNLIQKNLPYIITPVVVAVLLALVSFVPLAGSKNILYNQAQNFPRELQLPFDTSWKISVSAFRDAPFWGTGPASYLFDFTAYKPAEFNNSKVWNVRFDTAFNEYLQVLATLGATGFIALLFLTAVFVSAAFKALSSPRGSLGLSLAISGLTFFVLLAVHSSTAPLWIMGIIILVSFMVVHKELTKQVHIGTSPARPATPVGDGLYLHFDALPTVAALVILVASIFTLYHAGRLTLADYHHRQALGAVVTGRGLDAYNSLVKAESLNPEADLYRTDLAQTNFALANAIAVSKGPTEASPAGSLTDEDKQNIQTLLSQAINEGRIATTLSPNNPVNWEILGSIYRQISGVAQNALTFSLDSYGRAIQKDPLNPLLRLTVGGIYYSAKNLDMAIRFFSDAVNLKPDYANAYYNLAVALRDKGDLVSAASSAERTVSLLDPKSPDYEAASGLLANLKEQIASKTASEQTEAPAAKTSSALQGKNLPQVLDLPKPENVATPPAVKKQSQE</sequence>
<proteinExistence type="predicted"/>
<feature type="transmembrane region" description="Helical" evidence="7">
    <location>
        <begin position="271"/>
        <end position="291"/>
    </location>
</feature>
<dbReference type="GO" id="GO:0016020">
    <property type="term" value="C:membrane"/>
    <property type="evidence" value="ECO:0007669"/>
    <property type="project" value="UniProtKB-SubCell"/>
</dbReference>
<dbReference type="PANTHER" id="PTHR37422">
    <property type="entry name" value="TEICHURONIC ACID BIOSYNTHESIS PROTEIN TUAE"/>
    <property type="match status" value="1"/>
</dbReference>
<feature type="compositionally biased region" description="Polar residues" evidence="6">
    <location>
        <begin position="719"/>
        <end position="737"/>
    </location>
</feature>
<evidence type="ECO:0000256" key="6">
    <source>
        <dbReference type="SAM" id="MobiDB-lite"/>
    </source>
</evidence>
<dbReference type="Proteomes" id="UP000034135">
    <property type="component" value="Unassembled WGS sequence"/>
</dbReference>
<dbReference type="InterPro" id="IPR051533">
    <property type="entry name" value="WaaL-like"/>
</dbReference>
<evidence type="ECO:0000256" key="5">
    <source>
        <dbReference type="PROSITE-ProRule" id="PRU00339"/>
    </source>
</evidence>
<feature type="region of interest" description="Disordered" evidence="6">
    <location>
        <begin position="719"/>
        <end position="765"/>
    </location>
</feature>
<evidence type="ECO:0000256" key="2">
    <source>
        <dbReference type="ARBA" id="ARBA00022692"/>
    </source>
</evidence>
<feature type="transmembrane region" description="Helical" evidence="7">
    <location>
        <begin position="219"/>
        <end position="239"/>
    </location>
</feature>
<dbReference type="InterPro" id="IPR011990">
    <property type="entry name" value="TPR-like_helical_dom_sf"/>
</dbReference>
<reference evidence="9 10" key="1">
    <citation type="journal article" date="2015" name="Nature">
        <title>rRNA introns, odd ribosomes, and small enigmatic genomes across a large radiation of phyla.</title>
        <authorList>
            <person name="Brown C.T."/>
            <person name="Hug L.A."/>
            <person name="Thomas B.C."/>
            <person name="Sharon I."/>
            <person name="Castelle C.J."/>
            <person name="Singh A."/>
            <person name="Wilkins M.J."/>
            <person name="Williams K.H."/>
            <person name="Banfield J.F."/>
        </authorList>
    </citation>
    <scope>NUCLEOTIDE SEQUENCE [LARGE SCALE GENOMIC DNA]</scope>
</reference>
<feature type="repeat" description="TPR" evidence="5">
    <location>
        <begin position="631"/>
        <end position="664"/>
    </location>
</feature>
<protein>
    <recommendedName>
        <fullName evidence="8">O-antigen ligase-related domain-containing protein</fullName>
    </recommendedName>
</protein>